<proteinExistence type="predicted"/>
<name>A0A8S5T240_9CAUD</name>
<protein>
    <submittedName>
        <fullName evidence="1">Uncharacterized protein</fullName>
    </submittedName>
</protein>
<evidence type="ECO:0000313" key="1">
    <source>
        <dbReference type="EMBL" id="DAF57302.1"/>
    </source>
</evidence>
<sequence length="107" mass="12313">MAYIKFGNYEPERETITTDLLDGTDMQHLYLFANGYGASVVQNRHSYGHNDGLYELMVLKDAVPCYDTPITNDVIGYLTADEVTEYLKQIEKLPDLQKEKITWNKSE</sequence>
<dbReference type="EMBL" id="BK032731">
    <property type="protein sequence ID" value="DAF57302.1"/>
    <property type="molecule type" value="Genomic_DNA"/>
</dbReference>
<organism evidence="1">
    <name type="scientific">Podoviridae sp. ctuch15</name>
    <dbReference type="NCBI Taxonomy" id="2827752"/>
    <lineage>
        <taxon>Viruses</taxon>
        <taxon>Duplodnaviria</taxon>
        <taxon>Heunggongvirae</taxon>
        <taxon>Uroviricota</taxon>
        <taxon>Caudoviricetes</taxon>
    </lineage>
</organism>
<accession>A0A8S5T240</accession>
<reference evidence="1" key="1">
    <citation type="journal article" date="2021" name="Proc. Natl. Acad. Sci. U.S.A.">
        <title>A Catalog of Tens of Thousands of Viruses from Human Metagenomes Reveals Hidden Associations with Chronic Diseases.</title>
        <authorList>
            <person name="Tisza M.J."/>
            <person name="Buck C.B."/>
        </authorList>
    </citation>
    <scope>NUCLEOTIDE SEQUENCE</scope>
    <source>
        <strain evidence="1">Ctuch15</strain>
    </source>
</reference>